<dbReference type="InterPro" id="IPR000219">
    <property type="entry name" value="DH_dom"/>
</dbReference>
<evidence type="ECO:0000256" key="1">
    <source>
        <dbReference type="SAM" id="MobiDB-lite"/>
    </source>
</evidence>
<dbReference type="InterPro" id="IPR051092">
    <property type="entry name" value="FYVE_RhoGEF_PH"/>
</dbReference>
<dbReference type="InParanoid" id="A0A1C7NI15"/>
<sequence length="831" mass="96189">MTTYLKELKTKLQKMDEGYPFQWKLVKDKDIPAPEQPELIEFQDKVTKQTTKPLCQNIDLIVPSKNRTQKRGWSDSPELKLGQQFQLEQFLTMLGTLQETTSGTDNPQPIEEERTMRKFVRNDEKRQFRIQEFIKTEQSYVENLQTIVKHVVRPLRANMHQKNAILNTFKCQKIFLNIDQITTVNQAFLDDLKTTDDQFGSLCERHIIQFECYRKYLMEQAEAQKLHTKELKSNPNYKRFVMRAREHPDFKRKRLQDVLVEPVQRIGRYAMMLKDILQLTPEDHLDYQGLKAACHKAQEIATMADDDPTKTATMFLNLYQSIKDSPCSLINQKRSFVTHLDAVEIHRVTNKPTRAVTLFLFTDKILVASRSSLDAKSIDIQQIFEHTNPVSPTTTVSSSLLFPGNSKEHRVDKNQLKFKGWADIESIEVFEGIPERPGSFILSATSLSESHADEMSNLTSFEKYFYKGPRLYSVIPQKDELSLTRWKKADYIEKSVRFRSTYQQTRALMKRYDLPTNQVYCKIWKTIPSFCNAYHSQQAYLDAPYKNDIALIYVDDESIEPEDLFAPQSSLYHPYIIGLVQPEEMKGFRFNVCTKLRFQSPSIGKPNTDQMIDFETIFWNNCKLLYLTQCLKQSNDYITQTIIKIQQATVGSQQRSRSRSIPRTSSIPSIGKLFQSNSSTSRSRSVSPSKMIKKSRSASYSNSGNRISAHYTWNGTAYDELSTTSDHKIREMDMITDQLDRLKLPSFNDLQANMYISRSIETKHNTISSLGSDSSGASSFSMIEETDTPETSDFMTLDIISKTTDTSLHSIDLEDEMQQQWDELATKYELE</sequence>
<dbReference type="PANTHER" id="PTHR12673">
    <property type="entry name" value="FACIOGENITAL DYSPLASIA PROTEIN"/>
    <property type="match status" value="1"/>
</dbReference>
<organism evidence="3 4">
    <name type="scientific">Choanephora cucurbitarum</name>
    <dbReference type="NCBI Taxonomy" id="101091"/>
    <lineage>
        <taxon>Eukaryota</taxon>
        <taxon>Fungi</taxon>
        <taxon>Fungi incertae sedis</taxon>
        <taxon>Mucoromycota</taxon>
        <taxon>Mucoromycotina</taxon>
        <taxon>Mucoromycetes</taxon>
        <taxon>Mucorales</taxon>
        <taxon>Mucorineae</taxon>
        <taxon>Choanephoraceae</taxon>
        <taxon>Choanephoroideae</taxon>
        <taxon>Choanephora</taxon>
    </lineage>
</organism>
<dbReference type="PROSITE" id="PS50010">
    <property type="entry name" value="DH_2"/>
    <property type="match status" value="1"/>
</dbReference>
<dbReference type="AlphaFoldDB" id="A0A1C7NI15"/>
<dbReference type="Gene3D" id="1.20.900.10">
    <property type="entry name" value="Dbl homology (DH) domain"/>
    <property type="match status" value="1"/>
</dbReference>
<feature type="domain" description="DH" evidence="2">
    <location>
        <begin position="125"/>
        <end position="307"/>
    </location>
</feature>
<dbReference type="OrthoDB" id="660555at2759"/>
<evidence type="ECO:0000259" key="2">
    <source>
        <dbReference type="PROSITE" id="PS50010"/>
    </source>
</evidence>
<protein>
    <submittedName>
        <fullName evidence="3">Intersectin-1</fullName>
    </submittedName>
</protein>
<dbReference type="SUPFAM" id="SSF48065">
    <property type="entry name" value="DBL homology domain (DH-domain)"/>
    <property type="match status" value="1"/>
</dbReference>
<evidence type="ECO:0000313" key="3">
    <source>
        <dbReference type="EMBL" id="OBZ88409.1"/>
    </source>
</evidence>
<feature type="region of interest" description="Disordered" evidence="1">
    <location>
        <begin position="653"/>
        <end position="702"/>
    </location>
</feature>
<keyword evidence="4" id="KW-1185">Reference proteome</keyword>
<dbReference type="Pfam" id="PF00621">
    <property type="entry name" value="RhoGEF"/>
    <property type="match status" value="1"/>
</dbReference>
<dbReference type="STRING" id="101091.A0A1C7NI15"/>
<gene>
    <name evidence="3" type="primary">ITSN1_0</name>
    <name evidence="3" type="ORF">A0J61_03541</name>
</gene>
<feature type="compositionally biased region" description="Low complexity" evidence="1">
    <location>
        <begin position="653"/>
        <end position="689"/>
    </location>
</feature>
<proteinExistence type="predicted"/>
<comment type="caution">
    <text evidence="3">The sequence shown here is derived from an EMBL/GenBank/DDBJ whole genome shotgun (WGS) entry which is preliminary data.</text>
</comment>
<dbReference type="SMART" id="SM00325">
    <property type="entry name" value="RhoGEF"/>
    <property type="match status" value="1"/>
</dbReference>
<reference evidence="3 4" key="1">
    <citation type="submission" date="2016-03" db="EMBL/GenBank/DDBJ databases">
        <title>Choanephora cucurbitarum.</title>
        <authorList>
            <person name="Min B."/>
            <person name="Park H."/>
            <person name="Park J.-H."/>
            <person name="Shin H.-D."/>
            <person name="Choi I.-G."/>
        </authorList>
    </citation>
    <scope>NUCLEOTIDE SEQUENCE [LARGE SCALE GENOMIC DNA]</scope>
    <source>
        <strain evidence="3 4">KUS-F28377</strain>
    </source>
</reference>
<dbReference type="EMBL" id="LUGH01000154">
    <property type="protein sequence ID" value="OBZ88409.1"/>
    <property type="molecule type" value="Genomic_DNA"/>
</dbReference>
<dbReference type="GO" id="GO:0005737">
    <property type="term" value="C:cytoplasm"/>
    <property type="evidence" value="ECO:0007669"/>
    <property type="project" value="TreeGrafter"/>
</dbReference>
<accession>A0A1C7NI15</accession>
<evidence type="ECO:0000313" key="4">
    <source>
        <dbReference type="Proteomes" id="UP000093000"/>
    </source>
</evidence>
<name>A0A1C7NI15_9FUNG</name>
<dbReference type="PANTHER" id="PTHR12673:SF159">
    <property type="entry name" value="LD03170P"/>
    <property type="match status" value="1"/>
</dbReference>
<dbReference type="InterPro" id="IPR035899">
    <property type="entry name" value="DBL_dom_sf"/>
</dbReference>
<dbReference type="CDD" id="cd00160">
    <property type="entry name" value="RhoGEF"/>
    <property type="match status" value="1"/>
</dbReference>
<dbReference type="Proteomes" id="UP000093000">
    <property type="component" value="Unassembled WGS sequence"/>
</dbReference>
<dbReference type="GO" id="GO:0005085">
    <property type="term" value="F:guanyl-nucleotide exchange factor activity"/>
    <property type="evidence" value="ECO:0007669"/>
    <property type="project" value="InterPro"/>
</dbReference>